<gene>
    <name evidence="2" type="ORF">CVLEPA_LOCUS29003</name>
</gene>
<feature type="compositionally biased region" description="Polar residues" evidence="1">
    <location>
        <begin position="33"/>
        <end position="43"/>
    </location>
</feature>
<evidence type="ECO:0000256" key="1">
    <source>
        <dbReference type="SAM" id="MobiDB-lite"/>
    </source>
</evidence>
<feature type="compositionally biased region" description="Basic and acidic residues" evidence="1">
    <location>
        <begin position="126"/>
        <end position="140"/>
    </location>
</feature>
<comment type="caution">
    <text evidence="2">The sequence shown here is derived from an EMBL/GenBank/DDBJ whole genome shotgun (WGS) entry which is preliminary data.</text>
</comment>
<evidence type="ECO:0000313" key="2">
    <source>
        <dbReference type="EMBL" id="CAK8695781.1"/>
    </source>
</evidence>
<dbReference type="EMBL" id="CAWYQH010000152">
    <property type="protein sequence ID" value="CAK8695781.1"/>
    <property type="molecule type" value="Genomic_DNA"/>
</dbReference>
<name>A0ABP0GVN7_CLALP</name>
<feature type="compositionally biased region" description="Polar residues" evidence="1">
    <location>
        <begin position="72"/>
        <end position="84"/>
    </location>
</feature>
<sequence>MTLSNKSGEVERIKTSFGPCTPMDSHERHDALHSTSVTSQTNILGEGNQKRRRRVKGLLRIPLFLSQKNKRAQSLASPTGSTKNKLVAVTPPPTHRAYHRRMSRLDLNEPIEDVFSGINFATMEENFSRRPSDDDTHSNEDVIEDPDAIIASLLQEQCSVKEEKNS</sequence>
<feature type="region of interest" description="Disordered" evidence="1">
    <location>
        <begin position="1"/>
        <end position="51"/>
    </location>
</feature>
<feature type="region of interest" description="Disordered" evidence="1">
    <location>
        <begin position="69"/>
        <end position="96"/>
    </location>
</feature>
<evidence type="ECO:0000313" key="3">
    <source>
        <dbReference type="Proteomes" id="UP001642483"/>
    </source>
</evidence>
<accession>A0ABP0GVN7</accession>
<keyword evidence="3" id="KW-1185">Reference proteome</keyword>
<reference evidence="2 3" key="1">
    <citation type="submission" date="2024-02" db="EMBL/GenBank/DDBJ databases">
        <authorList>
            <person name="Daric V."/>
            <person name="Darras S."/>
        </authorList>
    </citation>
    <scope>NUCLEOTIDE SEQUENCE [LARGE SCALE GENOMIC DNA]</scope>
</reference>
<organism evidence="2 3">
    <name type="scientific">Clavelina lepadiformis</name>
    <name type="common">Light-bulb sea squirt</name>
    <name type="synonym">Ascidia lepadiformis</name>
    <dbReference type="NCBI Taxonomy" id="159417"/>
    <lineage>
        <taxon>Eukaryota</taxon>
        <taxon>Metazoa</taxon>
        <taxon>Chordata</taxon>
        <taxon>Tunicata</taxon>
        <taxon>Ascidiacea</taxon>
        <taxon>Aplousobranchia</taxon>
        <taxon>Clavelinidae</taxon>
        <taxon>Clavelina</taxon>
    </lineage>
</organism>
<dbReference type="Proteomes" id="UP001642483">
    <property type="component" value="Unassembled WGS sequence"/>
</dbReference>
<feature type="region of interest" description="Disordered" evidence="1">
    <location>
        <begin position="125"/>
        <end position="146"/>
    </location>
</feature>
<proteinExistence type="predicted"/>
<protein>
    <submittedName>
        <fullName evidence="2">Uncharacterized protein</fullName>
    </submittedName>
</protein>